<gene>
    <name evidence="1" type="ORF">F511_47161</name>
</gene>
<protein>
    <submittedName>
        <fullName evidence="1">Uncharacterized protein</fullName>
    </submittedName>
</protein>
<reference evidence="1 2" key="1">
    <citation type="journal article" date="2015" name="Proc. Natl. Acad. Sci. U.S.A.">
        <title>The resurrection genome of Boea hygrometrica: A blueprint for survival of dehydration.</title>
        <authorList>
            <person name="Xiao L."/>
            <person name="Yang G."/>
            <person name="Zhang L."/>
            <person name="Yang X."/>
            <person name="Zhao S."/>
            <person name="Ji Z."/>
            <person name="Zhou Q."/>
            <person name="Hu M."/>
            <person name="Wang Y."/>
            <person name="Chen M."/>
            <person name="Xu Y."/>
            <person name="Jin H."/>
            <person name="Xiao X."/>
            <person name="Hu G."/>
            <person name="Bao F."/>
            <person name="Hu Y."/>
            <person name="Wan P."/>
            <person name="Li L."/>
            <person name="Deng X."/>
            <person name="Kuang T."/>
            <person name="Xiang C."/>
            <person name="Zhu J.K."/>
            <person name="Oliver M.J."/>
            <person name="He Y."/>
        </authorList>
    </citation>
    <scope>NUCLEOTIDE SEQUENCE [LARGE SCALE GENOMIC DNA]</scope>
    <source>
        <strain evidence="2">cv. XS01</strain>
    </source>
</reference>
<name>A0A2Z6ZRP9_9LAMI</name>
<dbReference type="Proteomes" id="UP000250235">
    <property type="component" value="Unassembled WGS sequence"/>
</dbReference>
<dbReference type="AlphaFoldDB" id="A0A2Z6ZRP9"/>
<accession>A0A2Z6ZRP9</accession>
<evidence type="ECO:0000313" key="2">
    <source>
        <dbReference type="Proteomes" id="UP000250235"/>
    </source>
</evidence>
<organism evidence="1 2">
    <name type="scientific">Dorcoceras hygrometricum</name>
    <dbReference type="NCBI Taxonomy" id="472368"/>
    <lineage>
        <taxon>Eukaryota</taxon>
        <taxon>Viridiplantae</taxon>
        <taxon>Streptophyta</taxon>
        <taxon>Embryophyta</taxon>
        <taxon>Tracheophyta</taxon>
        <taxon>Spermatophyta</taxon>
        <taxon>Magnoliopsida</taxon>
        <taxon>eudicotyledons</taxon>
        <taxon>Gunneridae</taxon>
        <taxon>Pentapetalae</taxon>
        <taxon>asterids</taxon>
        <taxon>lamiids</taxon>
        <taxon>Lamiales</taxon>
        <taxon>Gesneriaceae</taxon>
        <taxon>Didymocarpoideae</taxon>
        <taxon>Trichosporeae</taxon>
        <taxon>Loxocarpinae</taxon>
        <taxon>Dorcoceras</taxon>
    </lineage>
</organism>
<evidence type="ECO:0000313" key="1">
    <source>
        <dbReference type="EMBL" id="KZT75814.1"/>
    </source>
</evidence>
<dbReference type="EMBL" id="KV187748">
    <property type="protein sequence ID" value="KZT75814.1"/>
    <property type="molecule type" value="Genomic_DNA"/>
</dbReference>
<keyword evidence="2" id="KW-1185">Reference proteome</keyword>
<proteinExistence type="predicted"/>
<sequence>METHGATYCPKLSSFALLPELKTASEVGRKRKVFSRGFQRYQELEKRRSESTGNRDRKRR</sequence>